<dbReference type="OMA" id="HEFSARG"/>
<evidence type="ECO:0000256" key="1">
    <source>
        <dbReference type="ARBA" id="ARBA00022737"/>
    </source>
</evidence>
<dbReference type="AlphaFoldDB" id="A0A1Y1I278"/>
<feature type="repeat" description="TPR" evidence="3">
    <location>
        <begin position="206"/>
        <end position="239"/>
    </location>
</feature>
<evidence type="ECO:0000256" key="3">
    <source>
        <dbReference type="PROSITE-ProRule" id="PRU00339"/>
    </source>
</evidence>
<dbReference type="EMBL" id="DF237075">
    <property type="protein sequence ID" value="GAQ82847.1"/>
    <property type="molecule type" value="Genomic_DNA"/>
</dbReference>
<protein>
    <submittedName>
        <fullName evidence="5">Uncharacterized protein</fullName>
    </submittedName>
</protein>
<keyword evidence="2 3" id="KW-0802">TPR repeat</keyword>
<evidence type="ECO:0000313" key="6">
    <source>
        <dbReference type="Proteomes" id="UP000054558"/>
    </source>
</evidence>
<evidence type="ECO:0000256" key="4">
    <source>
        <dbReference type="SAM" id="Phobius"/>
    </source>
</evidence>
<organism evidence="5 6">
    <name type="scientific">Klebsormidium nitens</name>
    <name type="common">Green alga</name>
    <name type="synonym">Ulothrix nitens</name>
    <dbReference type="NCBI Taxonomy" id="105231"/>
    <lineage>
        <taxon>Eukaryota</taxon>
        <taxon>Viridiplantae</taxon>
        <taxon>Streptophyta</taxon>
        <taxon>Klebsormidiophyceae</taxon>
        <taxon>Klebsormidiales</taxon>
        <taxon>Klebsormidiaceae</taxon>
        <taxon>Klebsormidium</taxon>
    </lineage>
</organism>
<feature type="transmembrane region" description="Helical" evidence="4">
    <location>
        <begin position="123"/>
        <end position="141"/>
    </location>
</feature>
<gene>
    <name evidence="5" type="ORF">KFL_001260170</name>
</gene>
<dbReference type="Pfam" id="PF13424">
    <property type="entry name" value="TPR_12"/>
    <property type="match status" value="1"/>
</dbReference>
<reference evidence="5 6" key="1">
    <citation type="journal article" date="2014" name="Nat. Commun.">
        <title>Klebsormidium flaccidum genome reveals primary factors for plant terrestrial adaptation.</title>
        <authorList>
            <person name="Hori K."/>
            <person name="Maruyama F."/>
            <person name="Fujisawa T."/>
            <person name="Togashi T."/>
            <person name="Yamamoto N."/>
            <person name="Seo M."/>
            <person name="Sato S."/>
            <person name="Yamada T."/>
            <person name="Mori H."/>
            <person name="Tajima N."/>
            <person name="Moriyama T."/>
            <person name="Ikeuchi M."/>
            <person name="Watanabe M."/>
            <person name="Wada H."/>
            <person name="Kobayashi K."/>
            <person name="Saito M."/>
            <person name="Masuda T."/>
            <person name="Sasaki-Sekimoto Y."/>
            <person name="Mashiguchi K."/>
            <person name="Awai K."/>
            <person name="Shimojima M."/>
            <person name="Masuda S."/>
            <person name="Iwai M."/>
            <person name="Nobusawa T."/>
            <person name="Narise T."/>
            <person name="Kondo S."/>
            <person name="Saito H."/>
            <person name="Sato R."/>
            <person name="Murakawa M."/>
            <person name="Ihara Y."/>
            <person name="Oshima-Yamada Y."/>
            <person name="Ohtaka K."/>
            <person name="Satoh M."/>
            <person name="Sonobe K."/>
            <person name="Ishii M."/>
            <person name="Ohtani R."/>
            <person name="Kanamori-Sato M."/>
            <person name="Honoki R."/>
            <person name="Miyazaki D."/>
            <person name="Mochizuki H."/>
            <person name="Umetsu J."/>
            <person name="Higashi K."/>
            <person name="Shibata D."/>
            <person name="Kamiya Y."/>
            <person name="Sato N."/>
            <person name="Nakamura Y."/>
            <person name="Tabata S."/>
            <person name="Ida S."/>
            <person name="Kurokawa K."/>
            <person name="Ohta H."/>
        </authorList>
    </citation>
    <scope>NUCLEOTIDE SEQUENCE [LARGE SCALE GENOMIC DNA]</scope>
    <source>
        <strain evidence="5 6">NIES-2285</strain>
    </source>
</reference>
<dbReference type="Proteomes" id="UP000054558">
    <property type="component" value="Unassembled WGS sequence"/>
</dbReference>
<dbReference type="InterPro" id="IPR019734">
    <property type="entry name" value="TPR_rpt"/>
</dbReference>
<proteinExistence type="predicted"/>
<dbReference type="SUPFAM" id="SSF48452">
    <property type="entry name" value="TPR-like"/>
    <property type="match status" value="1"/>
</dbReference>
<keyword evidence="4" id="KW-1133">Transmembrane helix</keyword>
<dbReference type="PANTHER" id="PTHR44943:SF8">
    <property type="entry name" value="TPR REPEAT-CONTAINING PROTEIN MJ0263"/>
    <property type="match status" value="1"/>
</dbReference>
<dbReference type="PROSITE" id="PS50293">
    <property type="entry name" value="TPR_REGION"/>
    <property type="match status" value="2"/>
</dbReference>
<sequence length="297" mass="32764">MAAAIASKGLLSGGQLAAGAVPVQQSRRCSQGQPTLPALQAGNYSGLRGLSLVPTRQMRVESRRRLAPGISCQLSSSPHWPLAVVSTLATPFDLHAAPLSLDLPPLNPVYGEVGAVLELSVQLIYLLGLLALLGTGSFLVVRQVLIRRELENAAKDLQDRVRMGIASAEEYFELGAVMLRKRLYIQANRYLEQAIQKWEGDPEELAQVYNALGFSYTKETRYDEAVAQFEKALRLQPGYVTARNNLGDAYEQAKQIEKALQAYEQALRYDPNNNLAKDKVEALRRRVDRRKGVTSES</sequence>
<keyword evidence="4" id="KW-0812">Transmembrane</keyword>
<keyword evidence="6" id="KW-1185">Reference proteome</keyword>
<accession>A0A1Y1I278</accession>
<feature type="repeat" description="TPR" evidence="3">
    <location>
        <begin position="240"/>
        <end position="273"/>
    </location>
</feature>
<evidence type="ECO:0000313" key="5">
    <source>
        <dbReference type="EMBL" id="GAQ82847.1"/>
    </source>
</evidence>
<dbReference type="PROSITE" id="PS50005">
    <property type="entry name" value="TPR"/>
    <property type="match status" value="2"/>
</dbReference>
<name>A0A1Y1I278_KLENI</name>
<dbReference type="OrthoDB" id="10006023at2759"/>
<dbReference type="PANTHER" id="PTHR44943">
    <property type="entry name" value="CELLULOSE SYNTHASE OPERON PROTEIN C"/>
    <property type="match status" value="1"/>
</dbReference>
<dbReference type="InterPro" id="IPR051685">
    <property type="entry name" value="Ycf3/AcsC/BcsC/TPR_MFPF"/>
</dbReference>
<dbReference type="InterPro" id="IPR011990">
    <property type="entry name" value="TPR-like_helical_dom_sf"/>
</dbReference>
<keyword evidence="4" id="KW-0472">Membrane</keyword>
<keyword evidence="1" id="KW-0677">Repeat</keyword>
<dbReference type="Gene3D" id="1.25.40.10">
    <property type="entry name" value="Tetratricopeptide repeat domain"/>
    <property type="match status" value="1"/>
</dbReference>
<evidence type="ECO:0000256" key="2">
    <source>
        <dbReference type="ARBA" id="ARBA00022803"/>
    </source>
</evidence>
<dbReference type="SMART" id="SM00028">
    <property type="entry name" value="TPR"/>
    <property type="match status" value="3"/>
</dbReference>